<feature type="domain" description="RNA polymerase sigma factor 70 region 4 type 2" evidence="6">
    <location>
        <begin position="113"/>
        <end position="164"/>
    </location>
</feature>
<keyword evidence="2" id="KW-0805">Transcription regulation</keyword>
<accession>A0ABT7PEA8</accession>
<dbReference type="InterPro" id="IPR013249">
    <property type="entry name" value="RNA_pol_sigma70_r4_t2"/>
</dbReference>
<dbReference type="InterPro" id="IPR013324">
    <property type="entry name" value="RNA_pol_sigma_r3/r4-like"/>
</dbReference>
<dbReference type="PANTHER" id="PTHR43133:SF51">
    <property type="entry name" value="RNA POLYMERASE SIGMA FACTOR"/>
    <property type="match status" value="1"/>
</dbReference>
<dbReference type="RefSeq" id="WP_289162460.1">
    <property type="nucleotide sequence ID" value="NZ_JASZZN010000003.1"/>
</dbReference>
<evidence type="ECO:0000256" key="4">
    <source>
        <dbReference type="ARBA" id="ARBA00023163"/>
    </source>
</evidence>
<keyword evidence="4" id="KW-0804">Transcription</keyword>
<dbReference type="InterPro" id="IPR036388">
    <property type="entry name" value="WH-like_DNA-bd_sf"/>
</dbReference>
<keyword evidence="8" id="KW-1185">Reference proteome</keyword>
<feature type="domain" description="RNA polymerase sigma-70 region 2" evidence="5">
    <location>
        <begin position="14"/>
        <end position="80"/>
    </location>
</feature>
<proteinExistence type="inferred from homology"/>
<dbReference type="SUPFAM" id="SSF88659">
    <property type="entry name" value="Sigma3 and sigma4 domains of RNA polymerase sigma factors"/>
    <property type="match status" value="1"/>
</dbReference>
<protein>
    <submittedName>
        <fullName evidence="7">Sigma-70 family RNA polymerase sigma factor</fullName>
    </submittedName>
</protein>
<keyword evidence="3" id="KW-0731">Sigma factor</keyword>
<evidence type="ECO:0000259" key="6">
    <source>
        <dbReference type="Pfam" id="PF08281"/>
    </source>
</evidence>
<dbReference type="InterPro" id="IPR014331">
    <property type="entry name" value="RNA_pol_sigma70_ECF_RHOBA"/>
</dbReference>
<dbReference type="NCBIfam" id="TIGR02989">
    <property type="entry name" value="Sig-70_gvs1"/>
    <property type="match status" value="1"/>
</dbReference>
<dbReference type="InterPro" id="IPR013325">
    <property type="entry name" value="RNA_pol_sigma_r2"/>
</dbReference>
<name>A0ABT7PEA8_9BACT</name>
<gene>
    <name evidence="7" type="ORF">QTN89_05240</name>
</gene>
<comment type="similarity">
    <text evidence="1">Belongs to the sigma-70 factor family. ECF subfamily.</text>
</comment>
<evidence type="ECO:0000259" key="5">
    <source>
        <dbReference type="Pfam" id="PF04542"/>
    </source>
</evidence>
<reference evidence="7 8" key="1">
    <citation type="submission" date="2023-06" db="EMBL/GenBank/DDBJ databases">
        <title>Roseiconus lacunae JC819 isolated from Gulf of Mannar region, Tamil Nadu.</title>
        <authorList>
            <person name="Pk S."/>
            <person name="Ch S."/>
            <person name="Ch V.R."/>
        </authorList>
    </citation>
    <scope>NUCLEOTIDE SEQUENCE [LARGE SCALE GENOMIC DNA]</scope>
    <source>
        <strain evidence="7 8">JC819</strain>
    </source>
</reference>
<evidence type="ECO:0000256" key="1">
    <source>
        <dbReference type="ARBA" id="ARBA00010641"/>
    </source>
</evidence>
<dbReference type="Pfam" id="PF04542">
    <property type="entry name" value="Sigma70_r2"/>
    <property type="match status" value="1"/>
</dbReference>
<dbReference type="Gene3D" id="1.10.10.10">
    <property type="entry name" value="Winged helix-like DNA-binding domain superfamily/Winged helix DNA-binding domain"/>
    <property type="match status" value="1"/>
</dbReference>
<dbReference type="EMBL" id="JASZZN010000003">
    <property type="protein sequence ID" value="MDM4014825.1"/>
    <property type="molecule type" value="Genomic_DNA"/>
</dbReference>
<dbReference type="InterPro" id="IPR039425">
    <property type="entry name" value="RNA_pol_sigma-70-like"/>
</dbReference>
<dbReference type="InterPro" id="IPR007627">
    <property type="entry name" value="RNA_pol_sigma70_r2"/>
</dbReference>
<evidence type="ECO:0000313" key="7">
    <source>
        <dbReference type="EMBL" id="MDM4014825.1"/>
    </source>
</evidence>
<dbReference type="SUPFAM" id="SSF88946">
    <property type="entry name" value="Sigma2 domain of RNA polymerase sigma factors"/>
    <property type="match status" value="1"/>
</dbReference>
<dbReference type="Proteomes" id="UP001239462">
    <property type="component" value="Unassembled WGS sequence"/>
</dbReference>
<evidence type="ECO:0000256" key="3">
    <source>
        <dbReference type="ARBA" id="ARBA00023082"/>
    </source>
</evidence>
<dbReference type="Pfam" id="PF08281">
    <property type="entry name" value="Sigma70_r4_2"/>
    <property type="match status" value="1"/>
</dbReference>
<sequence>MQRASDTDDLAELVTNQHQQLRSFVRTLGVDADWVDDVAQEVFLVAWRERKSFDADRDIGKWLRGIARNLVRNELRKQSRQKRLLHEGLSELLLKHSDAEVASEEHFRAHGPELRDCVERLAPKSRRLVAGRYEDGWNASDLADHLGMTSAAVRQALMRIRQQLKHCIELRIAEASQIDGRFTT</sequence>
<organism evidence="7 8">
    <name type="scientific">Roseiconus lacunae</name>
    <dbReference type="NCBI Taxonomy" id="2605694"/>
    <lineage>
        <taxon>Bacteria</taxon>
        <taxon>Pseudomonadati</taxon>
        <taxon>Planctomycetota</taxon>
        <taxon>Planctomycetia</taxon>
        <taxon>Pirellulales</taxon>
        <taxon>Pirellulaceae</taxon>
        <taxon>Roseiconus</taxon>
    </lineage>
</organism>
<dbReference type="InterPro" id="IPR014284">
    <property type="entry name" value="RNA_pol_sigma-70_dom"/>
</dbReference>
<dbReference type="PANTHER" id="PTHR43133">
    <property type="entry name" value="RNA POLYMERASE ECF-TYPE SIGMA FACTO"/>
    <property type="match status" value="1"/>
</dbReference>
<evidence type="ECO:0000313" key="8">
    <source>
        <dbReference type="Proteomes" id="UP001239462"/>
    </source>
</evidence>
<dbReference type="NCBIfam" id="TIGR02937">
    <property type="entry name" value="sigma70-ECF"/>
    <property type="match status" value="1"/>
</dbReference>
<comment type="caution">
    <text evidence="7">The sequence shown here is derived from an EMBL/GenBank/DDBJ whole genome shotgun (WGS) entry which is preliminary data.</text>
</comment>
<evidence type="ECO:0000256" key="2">
    <source>
        <dbReference type="ARBA" id="ARBA00023015"/>
    </source>
</evidence>
<dbReference type="Gene3D" id="1.10.1740.10">
    <property type="match status" value="1"/>
</dbReference>